<gene>
    <name evidence="1" type="ORF">AAFF_G00274530</name>
</gene>
<evidence type="ECO:0000313" key="2">
    <source>
        <dbReference type="Proteomes" id="UP001221898"/>
    </source>
</evidence>
<organism evidence="1 2">
    <name type="scientific">Aldrovandia affinis</name>
    <dbReference type="NCBI Taxonomy" id="143900"/>
    <lineage>
        <taxon>Eukaryota</taxon>
        <taxon>Metazoa</taxon>
        <taxon>Chordata</taxon>
        <taxon>Craniata</taxon>
        <taxon>Vertebrata</taxon>
        <taxon>Euteleostomi</taxon>
        <taxon>Actinopterygii</taxon>
        <taxon>Neopterygii</taxon>
        <taxon>Teleostei</taxon>
        <taxon>Notacanthiformes</taxon>
        <taxon>Halosauridae</taxon>
        <taxon>Aldrovandia</taxon>
    </lineage>
</organism>
<dbReference type="AlphaFoldDB" id="A0AAD7SS34"/>
<name>A0AAD7SS34_9TELE</name>
<evidence type="ECO:0000313" key="1">
    <source>
        <dbReference type="EMBL" id="KAJ8407596.1"/>
    </source>
</evidence>
<sequence>MACMEYPSHSCRQATMASFVVHPSLHTVPHLDPTLTSTRPSVTVRPPTSRICREALRDVSTLRPGVCALSAQNPVPKLCPEDVLTLCLKADAVQDRTLSSVVFCH</sequence>
<proteinExistence type="predicted"/>
<keyword evidence="2" id="KW-1185">Reference proteome</keyword>
<reference evidence="1" key="1">
    <citation type="journal article" date="2023" name="Science">
        <title>Genome structures resolve the early diversification of teleost fishes.</title>
        <authorList>
            <person name="Parey E."/>
            <person name="Louis A."/>
            <person name="Montfort J."/>
            <person name="Bouchez O."/>
            <person name="Roques C."/>
            <person name="Iampietro C."/>
            <person name="Lluch J."/>
            <person name="Castinel A."/>
            <person name="Donnadieu C."/>
            <person name="Desvignes T."/>
            <person name="Floi Bucao C."/>
            <person name="Jouanno E."/>
            <person name="Wen M."/>
            <person name="Mejri S."/>
            <person name="Dirks R."/>
            <person name="Jansen H."/>
            <person name="Henkel C."/>
            <person name="Chen W.J."/>
            <person name="Zahm M."/>
            <person name="Cabau C."/>
            <person name="Klopp C."/>
            <person name="Thompson A.W."/>
            <person name="Robinson-Rechavi M."/>
            <person name="Braasch I."/>
            <person name="Lecointre G."/>
            <person name="Bobe J."/>
            <person name="Postlethwait J.H."/>
            <person name="Berthelot C."/>
            <person name="Roest Crollius H."/>
            <person name="Guiguen Y."/>
        </authorList>
    </citation>
    <scope>NUCLEOTIDE SEQUENCE</scope>
    <source>
        <strain evidence="1">NC1722</strain>
    </source>
</reference>
<protein>
    <submittedName>
        <fullName evidence="1">Uncharacterized protein</fullName>
    </submittedName>
</protein>
<dbReference type="Proteomes" id="UP001221898">
    <property type="component" value="Unassembled WGS sequence"/>
</dbReference>
<dbReference type="EMBL" id="JAINUG010000038">
    <property type="protein sequence ID" value="KAJ8407596.1"/>
    <property type="molecule type" value="Genomic_DNA"/>
</dbReference>
<comment type="caution">
    <text evidence="1">The sequence shown here is derived from an EMBL/GenBank/DDBJ whole genome shotgun (WGS) entry which is preliminary data.</text>
</comment>
<accession>A0AAD7SS34</accession>